<comment type="caution">
    <text evidence="1">The sequence shown here is derived from an EMBL/GenBank/DDBJ whole genome shotgun (WGS) entry which is preliminary data.</text>
</comment>
<name>A0A1E7JPH3_9ACTN</name>
<dbReference type="PATRIC" id="fig|933944.5.peg.5368"/>
<evidence type="ECO:0000313" key="2">
    <source>
        <dbReference type="Proteomes" id="UP000176087"/>
    </source>
</evidence>
<organism evidence="1 2">
    <name type="scientific">Streptomyces abyssalis</name>
    <dbReference type="NCBI Taxonomy" id="933944"/>
    <lineage>
        <taxon>Bacteria</taxon>
        <taxon>Bacillati</taxon>
        <taxon>Actinomycetota</taxon>
        <taxon>Actinomycetes</taxon>
        <taxon>Kitasatosporales</taxon>
        <taxon>Streptomycetaceae</taxon>
        <taxon>Streptomyces</taxon>
    </lineage>
</organism>
<proteinExistence type="predicted"/>
<dbReference type="Proteomes" id="UP000176087">
    <property type="component" value="Unassembled WGS sequence"/>
</dbReference>
<evidence type="ECO:0008006" key="3">
    <source>
        <dbReference type="Google" id="ProtNLM"/>
    </source>
</evidence>
<sequence>MRDISRIETAELSDADLDNVSGGVSATVGGGIADVAVTPGPGGVAANVDVVGVNGTVNAGVPAVEGASGIVG</sequence>
<reference evidence="1 2" key="1">
    <citation type="journal article" date="2016" name="Front. Microbiol.">
        <title>Comparative Genomics Analysis of Streptomyces Species Reveals Their Adaptation to the Marine Environment and Their Diversity at the Genomic Level.</title>
        <authorList>
            <person name="Tian X."/>
            <person name="Zhang Z."/>
            <person name="Yang T."/>
            <person name="Chen M."/>
            <person name="Li J."/>
            <person name="Chen F."/>
            <person name="Yang J."/>
            <person name="Li W."/>
            <person name="Zhang B."/>
            <person name="Zhang Z."/>
            <person name="Wu J."/>
            <person name="Zhang C."/>
            <person name="Long L."/>
            <person name="Xiao J."/>
        </authorList>
    </citation>
    <scope>NUCLEOTIDE SEQUENCE [LARGE SCALE GENOMIC DNA]</scope>
    <source>
        <strain evidence="1 2">SCSIO 10390</strain>
    </source>
</reference>
<dbReference type="AlphaFoldDB" id="A0A1E7JPH3"/>
<accession>A0A1E7JPH3</accession>
<dbReference type="RefSeq" id="WP_070009044.1">
    <property type="nucleotide sequence ID" value="NZ_LJGS01000036.1"/>
</dbReference>
<protein>
    <recommendedName>
        <fullName evidence="3">Type A2 lantipeptide</fullName>
    </recommendedName>
</protein>
<gene>
    <name evidence="1" type="ORF">AN215_11630</name>
</gene>
<keyword evidence="2" id="KW-1185">Reference proteome</keyword>
<dbReference type="EMBL" id="LJGT01000038">
    <property type="protein sequence ID" value="OEU90187.1"/>
    <property type="molecule type" value="Genomic_DNA"/>
</dbReference>
<evidence type="ECO:0000313" key="1">
    <source>
        <dbReference type="EMBL" id="OEU90187.1"/>
    </source>
</evidence>